<organism evidence="1 2">
    <name type="scientific">Dentiscutata erythropus</name>
    <dbReference type="NCBI Taxonomy" id="1348616"/>
    <lineage>
        <taxon>Eukaryota</taxon>
        <taxon>Fungi</taxon>
        <taxon>Fungi incertae sedis</taxon>
        <taxon>Mucoromycota</taxon>
        <taxon>Glomeromycotina</taxon>
        <taxon>Glomeromycetes</taxon>
        <taxon>Diversisporales</taxon>
        <taxon>Gigasporaceae</taxon>
        <taxon>Dentiscutata</taxon>
    </lineage>
</organism>
<protein>
    <submittedName>
        <fullName evidence="1">13826_t:CDS:1</fullName>
    </submittedName>
</protein>
<feature type="non-terminal residue" evidence="1">
    <location>
        <position position="1"/>
    </location>
</feature>
<comment type="caution">
    <text evidence="1">The sequence shown here is derived from an EMBL/GenBank/DDBJ whole genome shotgun (WGS) entry which is preliminary data.</text>
</comment>
<keyword evidence="2" id="KW-1185">Reference proteome</keyword>
<name>A0A9N9PD95_9GLOM</name>
<gene>
    <name evidence="1" type="ORF">DERYTH_LOCUS25339</name>
</gene>
<reference evidence="1" key="1">
    <citation type="submission" date="2021-06" db="EMBL/GenBank/DDBJ databases">
        <authorList>
            <person name="Kallberg Y."/>
            <person name="Tangrot J."/>
            <person name="Rosling A."/>
        </authorList>
    </citation>
    <scope>NUCLEOTIDE SEQUENCE</scope>
    <source>
        <strain evidence="1">MA453B</strain>
    </source>
</reference>
<accession>A0A9N9PD95</accession>
<evidence type="ECO:0000313" key="2">
    <source>
        <dbReference type="Proteomes" id="UP000789405"/>
    </source>
</evidence>
<dbReference type="Proteomes" id="UP000789405">
    <property type="component" value="Unassembled WGS sequence"/>
</dbReference>
<proteinExistence type="predicted"/>
<sequence>NSVKGTSSSEAKYQAMVDNFVYKISRADQNNLESLFVYAFYSSGASFNILENEN</sequence>
<dbReference type="EMBL" id="CAJVPY010046594">
    <property type="protein sequence ID" value="CAG8810656.1"/>
    <property type="molecule type" value="Genomic_DNA"/>
</dbReference>
<evidence type="ECO:0000313" key="1">
    <source>
        <dbReference type="EMBL" id="CAG8810656.1"/>
    </source>
</evidence>
<dbReference type="AlphaFoldDB" id="A0A9N9PD95"/>